<feature type="compositionally biased region" description="Pro residues" evidence="1">
    <location>
        <begin position="255"/>
        <end position="267"/>
    </location>
</feature>
<protein>
    <submittedName>
        <fullName evidence="2">Uncharacterized protein</fullName>
    </submittedName>
</protein>
<evidence type="ECO:0000256" key="1">
    <source>
        <dbReference type="SAM" id="MobiDB-lite"/>
    </source>
</evidence>
<evidence type="ECO:0000313" key="3">
    <source>
        <dbReference type="Proteomes" id="UP000612055"/>
    </source>
</evidence>
<gene>
    <name evidence="2" type="ORF">HYH03_011291</name>
</gene>
<reference evidence="2" key="1">
    <citation type="journal article" date="2020" name="bioRxiv">
        <title>Comparative genomics of Chlamydomonas.</title>
        <authorList>
            <person name="Craig R.J."/>
            <person name="Hasan A.R."/>
            <person name="Ness R.W."/>
            <person name="Keightley P.D."/>
        </authorList>
    </citation>
    <scope>NUCLEOTIDE SEQUENCE</scope>
    <source>
        <strain evidence="2">CCAP 11/70</strain>
    </source>
</reference>
<sequence>MQDPVLTILRALRTAQTQASAAVAAHCRAWLDGAHEPAQLRALAAEAERAKSRAARTRALAEAARASRDAAEAAAAVRATCPTGDTAYGRVVESAARVQALVEEVLAAAGREESLPILAVATLGATCATLQAAASGMGHRGLATAADGERLQSLLAGVRGRGQWCDTEQAAGEEATGSTSGRPIRPIEAVDDTAAVGPATEGFTQGPLPPDVCSHSAALGACDNASAPMPGCSCGALGPSPTEPMPMPKVARPPAVRPPLQPLPPPTHMAGSAGGGGKAATRVIQGAGAPPQDQPPLRPCTAAGGGAGRAAAAVKPRSKRSMTSGVGPASGAAGSIGRGLGAGSELPPRTVGHAVAWHYR</sequence>
<keyword evidence="3" id="KW-1185">Reference proteome</keyword>
<comment type="caution">
    <text evidence="2">The sequence shown here is derived from an EMBL/GenBank/DDBJ whole genome shotgun (WGS) entry which is preliminary data.</text>
</comment>
<accession>A0A836BWP8</accession>
<organism evidence="2 3">
    <name type="scientific">Edaphochlamys debaryana</name>
    <dbReference type="NCBI Taxonomy" id="47281"/>
    <lineage>
        <taxon>Eukaryota</taxon>
        <taxon>Viridiplantae</taxon>
        <taxon>Chlorophyta</taxon>
        <taxon>core chlorophytes</taxon>
        <taxon>Chlorophyceae</taxon>
        <taxon>CS clade</taxon>
        <taxon>Chlamydomonadales</taxon>
        <taxon>Chlamydomonadales incertae sedis</taxon>
        <taxon>Edaphochlamys</taxon>
    </lineage>
</organism>
<feature type="region of interest" description="Disordered" evidence="1">
    <location>
        <begin position="243"/>
        <end position="334"/>
    </location>
</feature>
<feature type="compositionally biased region" description="Low complexity" evidence="1">
    <location>
        <begin position="324"/>
        <end position="333"/>
    </location>
</feature>
<dbReference type="AlphaFoldDB" id="A0A836BWP8"/>
<dbReference type="EMBL" id="JAEHOE010000063">
    <property type="protein sequence ID" value="KAG2490344.1"/>
    <property type="molecule type" value="Genomic_DNA"/>
</dbReference>
<name>A0A836BWP8_9CHLO</name>
<dbReference type="Proteomes" id="UP000612055">
    <property type="component" value="Unassembled WGS sequence"/>
</dbReference>
<proteinExistence type="predicted"/>
<evidence type="ECO:0000313" key="2">
    <source>
        <dbReference type="EMBL" id="KAG2490344.1"/>
    </source>
</evidence>